<protein>
    <submittedName>
        <fullName evidence="2">DUF4097 and DUF4098 domain-containing protein YvlB</fullName>
    </submittedName>
</protein>
<dbReference type="EMBL" id="FNIC01000004">
    <property type="protein sequence ID" value="SDN81678.1"/>
    <property type="molecule type" value="Genomic_DNA"/>
</dbReference>
<name>A0A1H0EH35_9ACTN</name>
<dbReference type="Pfam" id="PF13349">
    <property type="entry name" value="DUF4097"/>
    <property type="match status" value="1"/>
</dbReference>
<gene>
    <name evidence="2" type="ORF">SAMN05192576_2858</name>
</gene>
<organism evidence="2 3">
    <name type="scientific">Nocardioides szechwanensis</name>
    <dbReference type="NCBI Taxonomy" id="1005944"/>
    <lineage>
        <taxon>Bacteria</taxon>
        <taxon>Bacillati</taxon>
        <taxon>Actinomycetota</taxon>
        <taxon>Actinomycetes</taxon>
        <taxon>Propionibacteriales</taxon>
        <taxon>Nocardioidaceae</taxon>
        <taxon>Nocardioides</taxon>
    </lineage>
</organism>
<sequence length="274" mass="28095">MTSYHYETLRPVSLYVELGKGSVRVRATDTTESLVEVTGRDADDVQVEQDGDQISVVAPRQRASFLSGDAALHVVVTVPNDSELAVKTGSADIDCRGAFGSGQLKSGSGQVNVETLGGPGTIDTGSGDIRIEEARGELRVKSGSGDVHVERTSGAVVVSTGSGDVQVGTNSAPAIVKTGSGDLKVVQASHDVSMSTGSGDLLISTATRGRFTAKGASGDVRIGIPAGVPVWTDISTVTGRIHSTLQGAGQPEEGADHIEVRAKTVSGDVVLTEI</sequence>
<evidence type="ECO:0000313" key="2">
    <source>
        <dbReference type="EMBL" id="SDN81678.1"/>
    </source>
</evidence>
<proteinExistence type="predicted"/>
<accession>A0A1H0EH35</accession>
<dbReference type="STRING" id="1005944.SAMN05192576_2858"/>
<dbReference type="AlphaFoldDB" id="A0A1H0EH35"/>
<keyword evidence="3" id="KW-1185">Reference proteome</keyword>
<dbReference type="InterPro" id="IPR025164">
    <property type="entry name" value="Toastrack_DUF4097"/>
</dbReference>
<dbReference type="Gene3D" id="2.160.20.120">
    <property type="match status" value="1"/>
</dbReference>
<dbReference type="OrthoDB" id="3252095at2"/>
<feature type="domain" description="DUF4097" evidence="1">
    <location>
        <begin position="16"/>
        <end position="168"/>
    </location>
</feature>
<evidence type="ECO:0000259" key="1">
    <source>
        <dbReference type="Pfam" id="PF13349"/>
    </source>
</evidence>
<dbReference type="Proteomes" id="UP000199004">
    <property type="component" value="Unassembled WGS sequence"/>
</dbReference>
<evidence type="ECO:0000313" key="3">
    <source>
        <dbReference type="Proteomes" id="UP000199004"/>
    </source>
</evidence>
<dbReference type="RefSeq" id="WP_091025467.1">
    <property type="nucleotide sequence ID" value="NZ_BKAE01000010.1"/>
</dbReference>
<reference evidence="2 3" key="1">
    <citation type="submission" date="2016-10" db="EMBL/GenBank/DDBJ databases">
        <authorList>
            <person name="de Groot N.N."/>
        </authorList>
    </citation>
    <scope>NUCLEOTIDE SEQUENCE [LARGE SCALE GENOMIC DNA]</scope>
    <source>
        <strain evidence="2 3">CGMCC 1.11147</strain>
    </source>
</reference>